<reference evidence="2 3" key="1">
    <citation type="submission" date="2024-01" db="EMBL/GenBank/DDBJ databases">
        <title>The genomes of 5 underutilized Papilionoideae crops provide insights into root nodulation and disease resistanc.</title>
        <authorList>
            <person name="Jiang F."/>
        </authorList>
    </citation>
    <scope>NUCLEOTIDE SEQUENCE [LARGE SCALE GENOMIC DNA]</scope>
    <source>
        <strain evidence="2">LVBAO_FW01</strain>
        <tissue evidence="2">Leaves</tissue>
    </source>
</reference>
<proteinExistence type="predicted"/>
<keyword evidence="1" id="KW-0812">Transmembrane</keyword>
<comment type="caution">
    <text evidence="2">The sequence shown here is derived from an EMBL/GenBank/DDBJ whole genome shotgun (WGS) entry which is preliminary data.</text>
</comment>
<accession>A0AAN9JUR7</accession>
<protein>
    <submittedName>
        <fullName evidence="2">Uncharacterized protein</fullName>
    </submittedName>
</protein>
<evidence type="ECO:0000256" key="1">
    <source>
        <dbReference type="SAM" id="Phobius"/>
    </source>
</evidence>
<evidence type="ECO:0000313" key="3">
    <source>
        <dbReference type="Proteomes" id="UP001367508"/>
    </source>
</evidence>
<feature type="transmembrane region" description="Helical" evidence="1">
    <location>
        <begin position="26"/>
        <end position="46"/>
    </location>
</feature>
<keyword evidence="1" id="KW-0472">Membrane</keyword>
<organism evidence="2 3">
    <name type="scientific">Canavalia gladiata</name>
    <name type="common">Sword bean</name>
    <name type="synonym">Dolichos gladiatus</name>
    <dbReference type="NCBI Taxonomy" id="3824"/>
    <lineage>
        <taxon>Eukaryota</taxon>
        <taxon>Viridiplantae</taxon>
        <taxon>Streptophyta</taxon>
        <taxon>Embryophyta</taxon>
        <taxon>Tracheophyta</taxon>
        <taxon>Spermatophyta</taxon>
        <taxon>Magnoliopsida</taxon>
        <taxon>eudicotyledons</taxon>
        <taxon>Gunneridae</taxon>
        <taxon>Pentapetalae</taxon>
        <taxon>rosids</taxon>
        <taxon>fabids</taxon>
        <taxon>Fabales</taxon>
        <taxon>Fabaceae</taxon>
        <taxon>Papilionoideae</taxon>
        <taxon>50 kb inversion clade</taxon>
        <taxon>NPAAA clade</taxon>
        <taxon>indigoferoid/millettioid clade</taxon>
        <taxon>Phaseoleae</taxon>
        <taxon>Canavalia</taxon>
    </lineage>
</organism>
<dbReference type="Proteomes" id="UP001367508">
    <property type="component" value="Unassembled WGS sequence"/>
</dbReference>
<feature type="transmembrane region" description="Helical" evidence="1">
    <location>
        <begin position="53"/>
        <end position="78"/>
    </location>
</feature>
<keyword evidence="1" id="KW-1133">Transmembrane helix</keyword>
<dbReference type="AlphaFoldDB" id="A0AAN9JUR7"/>
<gene>
    <name evidence="2" type="ORF">VNO77_42565</name>
</gene>
<name>A0AAN9JUR7_CANGL</name>
<keyword evidence="3" id="KW-1185">Reference proteome</keyword>
<sequence length="87" mass="9398">MHVRNLGGSCSCFVRGRRLECCLRNGIAHVLPILCVFGFGLSSAAVRAGGRRIIVIETILVLPLDSSSLFSSICLVAMNSCRPTEIY</sequence>
<dbReference type="EMBL" id="JAYMYQ010000011">
    <property type="protein sequence ID" value="KAK7304679.1"/>
    <property type="molecule type" value="Genomic_DNA"/>
</dbReference>
<evidence type="ECO:0000313" key="2">
    <source>
        <dbReference type="EMBL" id="KAK7304679.1"/>
    </source>
</evidence>